<dbReference type="RefSeq" id="WP_353548729.1">
    <property type="nucleotide sequence ID" value="NZ_AP029612.1"/>
</dbReference>
<gene>
    <name evidence="1" type="ORF">KACHI17_19740</name>
</gene>
<dbReference type="EMBL" id="AP029612">
    <property type="protein sequence ID" value="BFG71093.1"/>
    <property type="molecule type" value="Genomic_DNA"/>
</dbReference>
<protein>
    <recommendedName>
        <fullName evidence="2">Transglutaminase-like domain-containing protein</fullName>
    </recommendedName>
</protein>
<reference evidence="1" key="1">
    <citation type="submission" date="2024-02" db="EMBL/GenBank/DDBJ databases">
        <title>Sediminibacterium planktonica sp. nov. and Sediminibacterium longus sp. nov., isolated from surface lake and river water.</title>
        <authorList>
            <person name="Watanabe K."/>
            <person name="Takemine S."/>
            <person name="Ishii Y."/>
            <person name="Ogata Y."/>
            <person name="Shindo C."/>
            <person name="Suda W."/>
        </authorList>
    </citation>
    <scope>NUCLEOTIDE SEQUENCE</scope>
    <source>
        <strain evidence="1">KACHI17</strain>
    </source>
</reference>
<evidence type="ECO:0008006" key="2">
    <source>
        <dbReference type="Google" id="ProtNLM"/>
    </source>
</evidence>
<organism evidence="1">
    <name type="scientific">Sediminibacterium sp. KACHI17</name>
    <dbReference type="NCBI Taxonomy" id="1751071"/>
    <lineage>
        <taxon>Bacteria</taxon>
        <taxon>Pseudomonadati</taxon>
        <taxon>Bacteroidota</taxon>
        <taxon>Chitinophagia</taxon>
        <taxon>Chitinophagales</taxon>
        <taxon>Chitinophagaceae</taxon>
        <taxon>Sediminibacterium</taxon>
    </lineage>
</organism>
<proteinExistence type="predicted"/>
<sequence>MDRSVTVIDFYGDSLQFPVDASMNVPFEEQLSKKSISGFYEHLKNSLYQPMIQTLIQYRDQKKLDDWFYYQLIRTTAEKLSPKAVNYHRYTLFKWFLLNESGYSSTTRFRNDTLLLYVRSEEVIYDVPYYMKDDQQYVCLNYHDYNSNVNFDAMSFTTLALGVGGTNRFSYKVTSLPILKKNNYTVKQLQFDYKNKDYRFNVVLDQQMQKIFTNYPVVEYASQFSIPLSQTTYNSLIPVLREAVKGMTHQQGVDYLMQFTRSAFLFETDTKAYGKERRLSAEQTLFYEYSDCEDRSAFFFNIIKEIYNLPMIVLSYPTHITVAVHFEHATGTPIVYNGEQYWVCEPTPQKKNLKIGEILPALKKQPYEVVYAYKPF</sequence>
<accession>A0AAT9GK59</accession>
<dbReference type="AlphaFoldDB" id="A0AAT9GK59"/>
<evidence type="ECO:0000313" key="1">
    <source>
        <dbReference type="EMBL" id="BFG71093.1"/>
    </source>
</evidence>
<name>A0AAT9GK59_9BACT</name>